<name>A0A0C2NHC9_THEKT</name>
<keyword evidence="9 17" id="KW-0274">FAD</keyword>
<keyword evidence="15" id="KW-0676">Redox-active center</keyword>
<evidence type="ECO:0000313" key="21">
    <source>
        <dbReference type="Proteomes" id="UP000031668"/>
    </source>
</evidence>
<feature type="disulfide bond" description="Redox-active" evidence="18">
    <location>
        <begin position="83"/>
        <end position="88"/>
    </location>
</feature>
<keyword evidence="11" id="KW-0560">Oxidoreductase</keyword>
<dbReference type="InterPro" id="IPR007266">
    <property type="entry name" value="Ero1"/>
</dbReference>
<keyword evidence="5" id="KW-0813">Transport</keyword>
<evidence type="ECO:0000256" key="3">
    <source>
        <dbReference type="ARBA" id="ARBA00008277"/>
    </source>
</evidence>
<comment type="caution">
    <text evidence="20">The sequence shown here is derived from an EMBL/GenBank/DDBJ whole genome shotgun (WGS) entry which is preliminary data.</text>
</comment>
<organism evidence="20 21">
    <name type="scientific">Thelohanellus kitauei</name>
    <name type="common">Myxosporean</name>
    <dbReference type="NCBI Taxonomy" id="669202"/>
    <lineage>
        <taxon>Eukaryota</taxon>
        <taxon>Metazoa</taxon>
        <taxon>Cnidaria</taxon>
        <taxon>Myxozoa</taxon>
        <taxon>Myxosporea</taxon>
        <taxon>Bivalvulida</taxon>
        <taxon>Platysporina</taxon>
        <taxon>Myxobolidae</taxon>
        <taxon>Thelohanellus</taxon>
    </lineage>
</organism>
<feature type="active site" evidence="16">
    <location>
        <position position="361"/>
    </location>
</feature>
<feature type="binding site" evidence="17">
    <location>
        <position position="222"/>
    </location>
    <ligand>
        <name>FAD</name>
        <dbReference type="ChEBI" id="CHEBI:57692"/>
    </ligand>
</feature>
<feature type="binding site" evidence="17">
    <location>
        <position position="257"/>
    </location>
    <ligand>
        <name>FAD</name>
        <dbReference type="ChEBI" id="CHEBI:57692"/>
    </ligand>
</feature>
<feature type="chain" id="PRO_5002152868" evidence="19">
    <location>
        <begin position="18"/>
        <end position="442"/>
    </location>
</feature>
<evidence type="ECO:0000256" key="17">
    <source>
        <dbReference type="PIRSR" id="PIRSR017205-2"/>
    </source>
</evidence>
<dbReference type="GO" id="GO:0015035">
    <property type="term" value="F:protein-disulfide reductase activity"/>
    <property type="evidence" value="ECO:0007669"/>
    <property type="project" value="InterPro"/>
</dbReference>
<evidence type="ECO:0000256" key="14">
    <source>
        <dbReference type="ARBA" id="ARBA00023180"/>
    </source>
</evidence>
<dbReference type="Pfam" id="PF04137">
    <property type="entry name" value="ERO1"/>
    <property type="match status" value="1"/>
</dbReference>
<dbReference type="GO" id="GO:0071949">
    <property type="term" value="F:FAD binding"/>
    <property type="evidence" value="ECO:0007669"/>
    <property type="project" value="InterPro"/>
</dbReference>
<dbReference type="EMBL" id="JWZT01000849">
    <property type="protein sequence ID" value="KII73432.1"/>
    <property type="molecule type" value="Genomic_DNA"/>
</dbReference>
<sequence>MLKLIWVFIIPSWSVFFDSNFCLDSECECLTEKTECCNTKTIEDFNHAKVYELLNRIILSNYFRFYKVNLNRECTFWEDQKKCVLKNCKVDNCKKEELPPAFQNNIDEEICSLQSISFQDVVDTGLTEQQLKIINKISSDDRSIDFVDIKDYLEDAEYVDLIKNPERFTGYAGSGSTKVWHSIFQENCLQLKSTIHKTVSEGDVFIDPETCAEFKVISRILSGFRTSVGIHLSSRYPIENKKFETIWGINYDQLFRRFAPENTNSQGSSWISDVYFAYSLVHRALLKFKPLLVNLDIQTGSAEEDKLTKQLLLTFLQNSPGTFNERIVFTDIKTTPELLDAIKVTFQNISRILDCVECEKCRLWGKVQIQGFATALKILFTPTNGLITRNISPVVKLNRMEIISLFNLFSRLSTSLNFLHLWRIHMEQTFTTSTTETSRVDL</sequence>
<evidence type="ECO:0000256" key="8">
    <source>
        <dbReference type="ARBA" id="ARBA00022824"/>
    </source>
</evidence>
<feature type="signal peptide" evidence="19">
    <location>
        <begin position="1"/>
        <end position="17"/>
    </location>
</feature>
<reference evidence="20 21" key="1">
    <citation type="journal article" date="2014" name="Genome Biol. Evol.">
        <title>The genome of the myxosporean Thelohanellus kitauei shows adaptations to nutrient acquisition within its fish host.</title>
        <authorList>
            <person name="Yang Y."/>
            <person name="Xiong J."/>
            <person name="Zhou Z."/>
            <person name="Huo F."/>
            <person name="Miao W."/>
            <person name="Ran C."/>
            <person name="Liu Y."/>
            <person name="Zhang J."/>
            <person name="Feng J."/>
            <person name="Wang M."/>
            <person name="Wang M."/>
            <person name="Wang L."/>
            <person name="Yao B."/>
        </authorList>
    </citation>
    <scope>NUCLEOTIDE SEQUENCE [LARGE SCALE GENOMIC DNA]</scope>
    <source>
        <strain evidence="20">Wuqing</strain>
    </source>
</reference>
<feature type="disulfide bond" description="Redox-active" evidence="18">
    <location>
        <begin position="358"/>
        <end position="361"/>
    </location>
</feature>
<keyword evidence="10" id="KW-0249">Electron transport</keyword>
<evidence type="ECO:0000256" key="4">
    <source>
        <dbReference type="ARBA" id="ARBA00011802"/>
    </source>
</evidence>
<evidence type="ECO:0000256" key="11">
    <source>
        <dbReference type="ARBA" id="ARBA00023002"/>
    </source>
</evidence>
<protein>
    <submittedName>
        <fullName evidence="20">Ero1-like protein</fullName>
    </submittedName>
</protein>
<feature type="binding site" evidence="17">
    <location>
        <position position="167"/>
    </location>
    <ligand>
        <name>FAD</name>
        <dbReference type="ChEBI" id="CHEBI:57692"/>
    </ligand>
</feature>
<feature type="active site" description="Nucleophile" evidence="16">
    <location>
        <position position="358"/>
    </location>
</feature>
<evidence type="ECO:0000256" key="9">
    <source>
        <dbReference type="ARBA" id="ARBA00022827"/>
    </source>
</evidence>
<feature type="binding site" evidence="17">
    <location>
        <position position="180"/>
    </location>
    <ligand>
        <name>FAD</name>
        <dbReference type="ChEBI" id="CHEBI:57692"/>
    </ligand>
</feature>
<dbReference type="GO" id="GO:0016972">
    <property type="term" value="F:thiol oxidase activity"/>
    <property type="evidence" value="ECO:0007669"/>
    <property type="project" value="InterPro"/>
</dbReference>
<dbReference type="GO" id="GO:0034975">
    <property type="term" value="P:protein folding in endoplasmic reticulum"/>
    <property type="evidence" value="ECO:0007669"/>
    <property type="project" value="InterPro"/>
</dbReference>
<evidence type="ECO:0000256" key="12">
    <source>
        <dbReference type="ARBA" id="ARBA00023136"/>
    </source>
</evidence>
<evidence type="ECO:0000256" key="10">
    <source>
        <dbReference type="ARBA" id="ARBA00022982"/>
    </source>
</evidence>
<keyword evidence="12" id="KW-0472">Membrane</keyword>
<evidence type="ECO:0000256" key="5">
    <source>
        <dbReference type="ARBA" id="ARBA00022448"/>
    </source>
</evidence>
<comment type="subunit">
    <text evidence="4">May function both as a monomer and a homodimer.</text>
</comment>
<evidence type="ECO:0000256" key="16">
    <source>
        <dbReference type="PIRSR" id="PIRSR017205-1"/>
    </source>
</evidence>
<dbReference type="OMA" id="CYKDRLH"/>
<dbReference type="Proteomes" id="UP000031668">
    <property type="component" value="Unassembled WGS sequence"/>
</dbReference>
<feature type="binding site" evidence="17">
    <location>
        <position position="169"/>
    </location>
    <ligand>
        <name>FAD</name>
        <dbReference type="ChEBI" id="CHEBI:57692"/>
    </ligand>
</feature>
<dbReference type="OrthoDB" id="269384at2759"/>
<dbReference type="GO" id="GO:0005789">
    <property type="term" value="C:endoplasmic reticulum membrane"/>
    <property type="evidence" value="ECO:0007669"/>
    <property type="project" value="UniProtKB-SubCell"/>
</dbReference>
<evidence type="ECO:0000313" key="20">
    <source>
        <dbReference type="EMBL" id="KII73432.1"/>
    </source>
</evidence>
<evidence type="ECO:0000256" key="1">
    <source>
        <dbReference type="ARBA" id="ARBA00001974"/>
    </source>
</evidence>
<keyword evidence="8" id="KW-0256">Endoplasmic reticulum</keyword>
<keyword evidence="7 19" id="KW-0732">Signal</keyword>
<proteinExistence type="inferred from homology"/>
<gene>
    <name evidence="20" type="ORF">RF11_05269</name>
</gene>
<evidence type="ECO:0000256" key="19">
    <source>
        <dbReference type="SAM" id="SignalP"/>
    </source>
</evidence>
<dbReference type="PANTHER" id="PTHR12613:SF0">
    <property type="entry name" value="ERO1-LIKE PROTEIN"/>
    <property type="match status" value="1"/>
</dbReference>
<evidence type="ECO:0000256" key="15">
    <source>
        <dbReference type="ARBA" id="ARBA00023284"/>
    </source>
</evidence>
<evidence type="ECO:0000256" key="18">
    <source>
        <dbReference type="PIRSR" id="PIRSR017205-3"/>
    </source>
</evidence>
<evidence type="ECO:0000256" key="13">
    <source>
        <dbReference type="ARBA" id="ARBA00023157"/>
    </source>
</evidence>
<keyword evidence="13 18" id="KW-1015">Disulfide bond</keyword>
<dbReference type="InterPro" id="IPR037192">
    <property type="entry name" value="ERO1-like_sf"/>
</dbReference>
<evidence type="ECO:0000256" key="7">
    <source>
        <dbReference type="ARBA" id="ARBA00022729"/>
    </source>
</evidence>
<dbReference type="PIRSF" id="PIRSF017205">
    <property type="entry name" value="ERO1"/>
    <property type="match status" value="1"/>
</dbReference>
<accession>A0A0C2NHC9</accession>
<comment type="cofactor">
    <cofactor evidence="1 17">
        <name>FAD</name>
        <dbReference type="ChEBI" id="CHEBI:57692"/>
    </cofactor>
</comment>
<dbReference type="AlphaFoldDB" id="A0A0C2NHC9"/>
<dbReference type="SUPFAM" id="SSF110019">
    <property type="entry name" value="ERO1-like"/>
    <property type="match status" value="1"/>
</dbReference>
<comment type="subcellular location">
    <subcellularLocation>
        <location evidence="2">Endoplasmic reticulum membrane</location>
        <topology evidence="2">Peripheral membrane protein</topology>
        <orientation evidence="2">Lumenal side</orientation>
    </subcellularLocation>
</comment>
<dbReference type="PANTHER" id="PTHR12613">
    <property type="entry name" value="ERO1-RELATED"/>
    <property type="match status" value="1"/>
</dbReference>
<keyword evidence="21" id="KW-1185">Reference proteome</keyword>
<comment type="similarity">
    <text evidence="3">Belongs to the EROs family.</text>
</comment>
<keyword evidence="6" id="KW-0285">Flavoprotein</keyword>
<evidence type="ECO:0000256" key="6">
    <source>
        <dbReference type="ARBA" id="ARBA00022630"/>
    </source>
</evidence>
<evidence type="ECO:0000256" key="2">
    <source>
        <dbReference type="ARBA" id="ARBA00004367"/>
    </source>
</evidence>
<keyword evidence="14" id="KW-0325">Glycoprotein</keyword>